<dbReference type="OrthoDB" id="574731at2"/>
<keyword evidence="1" id="KW-0614">Plasmid</keyword>
<dbReference type="Proteomes" id="UP000008204">
    <property type="component" value="Plasmid pP880101"/>
</dbReference>
<evidence type="ECO:0000313" key="1">
    <source>
        <dbReference type="EMBL" id="ACK68409.1"/>
    </source>
</evidence>
<proteinExistence type="predicted"/>
<dbReference type="HOGENOM" id="CLU_047365_0_0_3"/>
<dbReference type="EMBL" id="CP001288">
    <property type="protein sequence ID" value="ACK68409.1"/>
    <property type="molecule type" value="Genomic_DNA"/>
</dbReference>
<reference evidence="2" key="1">
    <citation type="journal article" date="2011" name="MBio">
        <title>Novel metabolic attributes of the genus Cyanothece, comprising a group of unicellular nitrogen-fixing Cyanobacteria.</title>
        <authorList>
            <person name="Bandyopadhyay A."/>
            <person name="Elvitigala T."/>
            <person name="Welsh E."/>
            <person name="Stockel J."/>
            <person name="Liberton M."/>
            <person name="Min H."/>
            <person name="Sherman L.A."/>
            <person name="Pakrasi H.B."/>
        </authorList>
    </citation>
    <scope>NUCLEOTIDE SEQUENCE [LARGE SCALE GENOMIC DNA]</scope>
    <source>
        <strain evidence="2">PCC 8801</strain>
        <plasmid evidence="2">pP880101</plasmid>
    </source>
</reference>
<organism evidence="1 2">
    <name type="scientific">Rippkaea orientalis (strain PCC 8801 / RF-1)</name>
    <name type="common">Cyanothece sp. (strain PCC 8801)</name>
    <dbReference type="NCBI Taxonomy" id="41431"/>
    <lineage>
        <taxon>Bacteria</taxon>
        <taxon>Bacillati</taxon>
        <taxon>Cyanobacteriota</taxon>
        <taxon>Cyanophyceae</taxon>
        <taxon>Oscillatoriophycideae</taxon>
        <taxon>Chroococcales</taxon>
        <taxon>Aphanothecaceae</taxon>
        <taxon>Rippkaea</taxon>
        <taxon>Rippkaea orientalis</taxon>
    </lineage>
</organism>
<name>B7K6I7_RIPO1</name>
<dbReference type="KEGG" id="cyp:PCC8801_4496"/>
<dbReference type="AlphaFoldDB" id="B7K6I7"/>
<gene>
    <name evidence="1" type="ordered locus">PCC8801_4496</name>
</gene>
<evidence type="ECO:0000313" key="2">
    <source>
        <dbReference type="Proteomes" id="UP000008204"/>
    </source>
</evidence>
<keyword evidence="2" id="KW-1185">Reference proteome</keyword>
<accession>B7K6I7</accession>
<protein>
    <submittedName>
        <fullName evidence="1">Uncharacterized protein</fullName>
    </submittedName>
</protein>
<dbReference type="RefSeq" id="WP_012593043.1">
    <property type="nucleotide sequence ID" value="NC_011721.1"/>
</dbReference>
<geneLocation type="plasmid" evidence="1 2">
    <name>pP880101</name>
</geneLocation>
<sequence>MLKPPSPPTGANEYLSQLANYYRELVEYHQQAAMAAAQQLGHVEALLSNKSAMPLAVETQSWLVAEPETTAEKAIGEKIEDKEELDEDEEDENDLEQYHVSLLSLDDEDDENELEQYRVSLLSLKELLEAERGKMLHIDYIVKYFYDCEVNIAIVKPRVEEKLEEGEQLKLWSSVPDAPDCWTFTLADFFELAPKEERPSSASQNTVEKLSTKKVAEKLSIPREKIYEIKTAYPGELIKGVDYFYEGKRGFLWSESGQEKLKNLSQRLKMNRVNEKKNRQIYSSDIAMLKEYKGLSKLKAIEKFFKNNPGKAVSITEVIEALYGQLNPSQKMIIRETIGKALSAGKKRGLWRNVPTKIGFYQSN</sequence>